<feature type="transmembrane region" description="Helical" evidence="17">
    <location>
        <begin position="449"/>
        <end position="469"/>
    </location>
</feature>
<keyword evidence="11 15" id="KW-0342">GTP-binding</keyword>
<evidence type="ECO:0000259" key="18">
    <source>
        <dbReference type="PROSITE" id="PS51711"/>
    </source>
</evidence>
<feature type="binding site" evidence="15">
    <location>
        <begin position="111"/>
        <end position="114"/>
    </location>
    <ligand>
        <name>GTP</name>
        <dbReference type="ChEBI" id="CHEBI:37565"/>
        <label>1</label>
    </ligand>
</feature>
<keyword evidence="5 17" id="KW-0410">Iron transport</keyword>
<dbReference type="PANTHER" id="PTHR43185:SF1">
    <property type="entry name" value="FE(2+) TRANSPORTER FEOB"/>
    <property type="match status" value="1"/>
</dbReference>
<feature type="binding site" evidence="16">
    <location>
        <position position="21"/>
    </location>
    <ligand>
        <name>Mg(2+)</name>
        <dbReference type="ChEBI" id="CHEBI:18420"/>
        <label>2</label>
    </ligand>
</feature>
<feature type="transmembrane region" description="Helical" evidence="17">
    <location>
        <begin position="511"/>
        <end position="529"/>
    </location>
</feature>
<reference evidence="19 20" key="1">
    <citation type="journal article" date="2003" name="Int. J. Syst. Evol. Microbiol.">
        <title>Bacillus nealsonii sp. nov., isolated from a spacecraft-assembly facility, whose spores are gamma-radiation resistant.</title>
        <authorList>
            <person name="Venkateswaran K."/>
            <person name="Kempf M."/>
            <person name="Chen F."/>
            <person name="Satomi M."/>
            <person name="Nicholson W."/>
            <person name="Kern R."/>
        </authorList>
    </citation>
    <scope>NUCLEOTIDE SEQUENCE [LARGE SCALE GENOMIC DNA]</scope>
    <source>
        <strain evidence="19 20">FO-92</strain>
    </source>
</reference>
<evidence type="ECO:0000313" key="20">
    <source>
        <dbReference type="Proteomes" id="UP000233375"/>
    </source>
</evidence>
<feature type="transmembrane region" description="Helical" evidence="17">
    <location>
        <begin position="417"/>
        <end position="443"/>
    </location>
</feature>
<feature type="transmembrane region" description="Helical" evidence="17">
    <location>
        <begin position="389"/>
        <end position="410"/>
    </location>
</feature>
<evidence type="ECO:0000256" key="16">
    <source>
        <dbReference type="PIRSR" id="PIRSR603373-2"/>
    </source>
</evidence>
<dbReference type="RefSeq" id="WP_101175135.1">
    <property type="nucleotide sequence ID" value="NZ_PISE01000003.1"/>
</dbReference>
<name>A0A2N0Z7C8_9BACI</name>
<keyword evidence="12 17" id="KW-0472">Membrane</keyword>
<keyword evidence="3 17" id="KW-0813">Transport</keyword>
<feature type="binding site" evidence="15">
    <location>
        <begin position="7"/>
        <end position="14"/>
    </location>
    <ligand>
        <name>GTP</name>
        <dbReference type="ChEBI" id="CHEBI:37565"/>
        <label>1</label>
    </ligand>
</feature>
<keyword evidence="7 15" id="KW-0547">Nucleotide-binding</keyword>
<evidence type="ECO:0000256" key="2">
    <source>
        <dbReference type="ARBA" id="ARBA00004651"/>
    </source>
</evidence>
<dbReference type="InterPro" id="IPR030389">
    <property type="entry name" value="G_FEOB_dom"/>
</dbReference>
<dbReference type="NCBIfam" id="TIGR00437">
    <property type="entry name" value="feoB"/>
    <property type="match status" value="1"/>
</dbReference>
<evidence type="ECO:0000256" key="9">
    <source>
        <dbReference type="ARBA" id="ARBA00023004"/>
    </source>
</evidence>
<feature type="transmembrane region" description="Helical" evidence="17">
    <location>
        <begin position="339"/>
        <end position="363"/>
    </location>
</feature>
<feature type="binding site" evidence="15">
    <location>
        <begin position="51"/>
        <end position="54"/>
    </location>
    <ligand>
        <name>GTP</name>
        <dbReference type="ChEBI" id="CHEBI:37565"/>
        <label>1</label>
    </ligand>
</feature>
<evidence type="ECO:0000256" key="17">
    <source>
        <dbReference type="RuleBase" id="RU362098"/>
    </source>
</evidence>
<evidence type="ECO:0000256" key="5">
    <source>
        <dbReference type="ARBA" id="ARBA00022496"/>
    </source>
</evidence>
<feature type="transmembrane region" description="Helical" evidence="17">
    <location>
        <begin position="604"/>
        <end position="627"/>
    </location>
</feature>
<dbReference type="GO" id="GO:0005886">
    <property type="term" value="C:plasma membrane"/>
    <property type="evidence" value="ECO:0007669"/>
    <property type="project" value="UniProtKB-SubCell"/>
</dbReference>
<evidence type="ECO:0000256" key="10">
    <source>
        <dbReference type="ARBA" id="ARBA00023065"/>
    </source>
</evidence>
<dbReference type="PANTHER" id="PTHR43185">
    <property type="entry name" value="FERROUS IRON TRANSPORT PROTEIN B"/>
    <property type="match status" value="1"/>
</dbReference>
<feature type="binding site" evidence="15">
    <location>
        <begin position="32"/>
        <end position="36"/>
    </location>
    <ligand>
        <name>GTP</name>
        <dbReference type="ChEBI" id="CHEBI:37565"/>
        <label>1</label>
    </ligand>
</feature>
<evidence type="ECO:0000256" key="13">
    <source>
        <dbReference type="ARBA" id="ARBA00031200"/>
    </source>
</evidence>
<evidence type="ECO:0000256" key="7">
    <source>
        <dbReference type="ARBA" id="ARBA00022741"/>
    </source>
</evidence>
<dbReference type="GO" id="GO:0015093">
    <property type="term" value="F:ferrous iron transmembrane transporter activity"/>
    <property type="evidence" value="ECO:0007669"/>
    <property type="project" value="UniProtKB-UniRule"/>
</dbReference>
<dbReference type="InterPro" id="IPR011640">
    <property type="entry name" value="Fe2_transport_prot_B_C"/>
</dbReference>
<keyword evidence="16" id="KW-0460">Magnesium</keyword>
<proteinExistence type="inferred from homology"/>
<keyword evidence="10" id="KW-0406">Ion transport</keyword>
<evidence type="ECO:0000256" key="11">
    <source>
        <dbReference type="ARBA" id="ARBA00023134"/>
    </source>
</evidence>
<dbReference type="EMBL" id="PISE01000003">
    <property type="protein sequence ID" value="PKG25411.1"/>
    <property type="molecule type" value="Genomic_DNA"/>
</dbReference>
<dbReference type="InterPro" id="IPR011642">
    <property type="entry name" value="Gate_dom"/>
</dbReference>
<dbReference type="InterPro" id="IPR027417">
    <property type="entry name" value="P-loop_NTPase"/>
</dbReference>
<sequence>MEIALLGNPNTGKTSLFNHLTGSYEYVGNWSGVTIEKKVGVFKNKKANLVDLPGAYSLNPLSADEAVVTEYLLQDEFEKIVNIVDASQLRRNLLLTLQLIEYEKPVVIGLNMMDVATGYGKKIKIEALLNMLGCPVVAISARKGEGCTVLADAVTNHTNTSLLKVDYGKMIEQYICEMSSLVNQKTNLSARWLTLQLIEGNASVLKHLHSLAGKMEVDDFLKRIEAAANKIGKEAAQLVFEARRNVVEDILASAEIMEEMNKEVLTNKVDRMVTNKYLGLPIFMLLMYFMFMLTFDWFGSKLSDLVDRFITGFFTNIISTALGALNVSPFIETLVMDGIIAGVGGVLVFVPQIFILFFCLSFLEDSGYMSRVALVVDKLMEKSGLNGKAVIPMIIGFGCNVPGVMAARTIETKRERLLTIILLPFMSCSARFPVYALFIGAFFAKNGALIVLSIYLLSIFLVLILAKLLSATILKGEKSLFIIELPPYRMPSIKILWKSTWDKGKGFLKKAGTFIFAGSVVIWLLTYFGPAGMNVEMDNSYLASIGELISPLLKPLGFGTWQAGASLLTGFLAKEAVVSAMNIIYAVPNIHSLQHLMSEVYTPLASYSFMVFILLYIPCLATLATIYKETASKKWSAFSIVYSLMLAYGISFIIYQVGRLFGLT</sequence>
<dbReference type="Proteomes" id="UP000233375">
    <property type="component" value="Unassembled WGS sequence"/>
</dbReference>
<gene>
    <name evidence="19" type="primary">feoB</name>
    <name evidence="19" type="ORF">CWS01_00790</name>
</gene>
<evidence type="ECO:0000256" key="3">
    <source>
        <dbReference type="ARBA" id="ARBA00022448"/>
    </source>
</evidence>
<keyword evidence="9 17" id="KW-0408">Iron</keyword>
<dbReference type="Pfam" id="PF07664">
    <property type="entry name" value="FeoB_C"/>
    <property type="match status" value="1"/>
</dbReference>
<comment type="function">
    <text evidence="1 17">Probable transporter of a GTP-driven Fe(2+) uptake system.</text>
</comment>
<keyword evidence="16" id="KW-0479">Metal-binding</keyword>
<evidence type="ECO:0000256" key="15">
    <source>
        <dbReference type="PIRSR" id="PIRSR603373-1"/>
    </source>
</evidence>
<feature type="binding site" evidence="16">
    <location>
        <position position="22"/>
    </location>
    <ligand>
        <name>Mg(2+)</name>
        <dbReference type="ChEBI" id="CHEBI:18420"/>
        <label>1</label>
    </ligand>
</feature>
<keyword evidence="4" id="KW-1003">Cell membrane</keyword>
<dbReference type="Pfam" id="PF17910">
    <property type="entry name" value="FeoB_Cyto"/>
    <property type="match status" value="1"/>
</dbReference>
<feature type="transmembrane region" description="Helical" evidence="17">
    <location>
        <begin position="277"/>
        <end position="297"/>
    </location>
</feature>
<dbReference type="Pfam" id="PF07670">
    <property type="entry name" value="Gate"/>
    <property type="match status" value="2"/>
</dbReference>
<evidence type="ECO:0000256" key="12">
    <source>
        <dbReference type="ARBA" id="ARBA00023136"/>
    </source>
</evidence>
<dbReference type="Gene3D" id="3.40.50.300">
    <property type="entry name" value="P-loop containing nucleotide triphosphate hydrolases"/>
    <property type="match status" value="1"/>
</dbReference>
<keyword evidence="6 17" id="KW-0812">Transmembrane</keyword>
<dbReference type="GO" id="GO:0005525">
    <property type="term" value="F:GTP binding"/>
    <property type="evidence" value="ECO:0007669"/>
    <property type="project" value="UniProtKB-KW"/>
</dbReference>
<comment type="subcellular location">
    <subcellularLocation>
        <location evidence="2 17">Cell membrane</location>
        <topology evidence="2 17">Multi-pass membrane protein</topology>
    </subcellularLocation>
</comment>
<dbReference type="AlphaFoldDB" id="A0A2N0Z7C8"/>
<feature type="domain" description="FeoB-type G" evidence="18">
    <location>
        <begin position="1"/>
        <end position="160"/>
    </location>
</feature>
<evidence type="ECO:0000256" key="1">
    <source>
        <dbReference type="ARBA" id="ARBA00003926"/>
    </source>
</evidence>
<dbReference type="Gene3D" id="1.10.287.1770">
    <property type="match status" value="1"/>
</dbReference>
<keyword evidence="8 17" id="KW-1133">Transmembrane helix</keyword>
<dbReference type="InterPro" id="IPR041069">
    <property type="entry name" value="FeoB_Cyto"/>
</dbReference>
<evidence type="ECO:0000256" key="6">
    <source>
        <dbReference type="ARBA" id="ARBA00022692"/>
    </source>
</evidence>
<dbReference type="GO" id="GO:0046872">
    <property type="term" value="F:metal ion binding"/>
    <property type="evidence" value="ECO:0007669"/>
    <property type="project" value="UniProtKB-KW"/>
</dbReference>
<protein>
    <recommendedName>
        <fullName evidence="13 14">Ferrous iron transport protein B</fullName>
    </recommendedName>
</protein>
<evidence type="ECO:0000313" key="19">
    <source>
        <dbReference type="EMBL" id="PKG25411.1"/>
    </source>
</evidence>
<evidence type="ECO:0000256" key="14">
    <source>
        <dbReference type="NCBIfam" id="TIGR00437"/>
    </source>
</evidence>
<dbReference type="SUPFAM" id="SSF52540">
    <property type="entry name" value="P-loop containing nucleoside triphosphate hydrolases"/>
    <property type="match status" value="1"/>
</dbReference>
<dbReference type="OrthoDB" id="9809127at2"/>
<keyword evidence="20" id="KW-1185">Reference proteome</keyword>
<dbReference type="InterPro" id="IPR003373">
    <property type="entry name" value="Fe2_transport_prot-B"/>
</dbReference>
<dbReference type="Pfam" id="PF02421">
    <property type="entry name" value="FeoB_N"/>
    <property type="match status" value="1"/>
</dbReference>
<organism evidence="19 20">
    <name type="scientific">Niallia nealsonii</name>
    <dbReference type="NCBI Taxonomy" id="115979"/>
    <lineage>
        <taxon>Bacteria</taxon>
        <taxon>Bacillati</taxon>
        <taxon>Bacillota</taxon>
        <taxon>Bacilli</taxon>
        <taxon>Bacillales</taxon>
        <taxon>Bacillaceae</taxon>
        <taxon>Niallia</taxon>
    </lineage>
</organism>
<dbReference type="CDD" id="cd01879">
    <property type="entry name" value="FeoB"/>
    <property type="match status" value="1"/>
</dbReference>
<comment type="similarity">
    <text evidence="17">Belongs to the TRAFAC class TrmE-Era-EngA-EngB-Septin-like GTPase superfamily. FeoB GTPase (TC 9.A.8) family.</text>
</comment>
<feature type="transmembrane region" description="Helical" evidence="17">
    <location>
        <begin position="639"/>
        <end position="658"/>
    </location>
</feature>
<dbReference type="PROSITE" id="PS51711">
    <property type="entry name" value="G_FEOB"/>
    <property type="match status" value="1"/>
</dbReference>
<evidence type="ECO:0000256" key="8">
    <source>
        <dbReference type="ARBA" id="ARBA00022989"/>
    </source>
</evidence>
<accession>A0A2N0Z7C8</accession>
<feature type="binding site" evidence="16">
    <location>
        <position position="18"/>
    </location>
    <ligand>
        <name>Mg(2+)</name>
        <dbReference type="ChEBI" id="CHEBI:18420"/>
        <label>2</label>
    </ligand>
</feature>
<evidence type="ECO:0000256" key="4">
    <source>
        <dbReference type="ARBA" id="ARBA00022475"/>
    </source>
</evidence>
<dbReference type="InterPro" id="IPR050860">
    <property type="entry name" value="FeoB_GTPase"/>
</dbReference>
<comment type="caution">
    <text evidence="19">The sequence shown here is derived from an EMBL/GenBank/DDBJ whole genome shotgun (WGS) entry which is preliminary data.</text>
</comment>
<feature type="transmembrane region" description="Helical" evidence="17">
    <location>
        <begin position="309"/>
        <end position="327"/>
    </location>
</feature>